<keyword evidence="1" id="KW-0677">Repeat</keyword>
<evidence type="ECO:0000313" key="3">
    <source>
        <dbReference type="EMBL" id="CAI8034392.1"/>
    </source>
</evidence>
<dbReference type="InterPro" id="IPR052025">
    <property type="entry name" value="Xyloglucanase_GH74"/>
</dbReference>
<comment type="caution">
    <text evidence="3">The sequence shown here is derived from an EMBL/GenBank/DDBJ whole genome shotgun (WGS) entry which is preliminary data.</text>
</comment>
<organism evidence="3 4">
    <name type="scientific">Geodia barretti</name>
    <name type="common">Barrett's horny sponge</name>
    <dbReference type="NCBI Taxonomy" id="519541"/>
    <lineage>
        <taxon>Eukaryota</taxon>
        <taxon>Metazoa</taxon>
        <taxon>Porifera</taxon>
        <taxon>Demospongiae</taxon>
        <taxon>Heteroscleromorpha</taxon>
        <taxon>Tetractinellida</taxon>
        <taxon>Astrophorina</taxon>
        <taxon>Geodiidae</taxon>
        <taxon>Geodia</taxon>
    </lineage>
</organism>
<evidence type="ECO:0000256" key="1">
    <source>
        <dbReference type="ARBA" id="ARBA00022737"/>
    </source>
</evidence>
<dbReference type="PANTHER" id="PTHR43739">
    <property type="entry name" value="XYLOGLUCANASE (EUROFUNG)"/>
    <property type="match status" value="1"/>
</dbReference>
<evidence type="ECO:0000259" key="2">
    <source>
        <dbReference type="Pfam" id="PF15902"/>
    </source>
</evidence>
<dbReference type="GO" id="GO:0010411">
    <property type="term" value="P:xyloglucan metabolic process"/>
    <property type="evidence" value="ECO:0007669"/>
    <property type="project" value="TreeGrafter"/>
</dbReference>
<sequence>MMSGNYTISVGTIGGGLSVSPDGGESWNRIRNPLPTECNIRTLAVDPNDRHRIYAGSDGGLFRTDDNGSTWEYVESPMDDLQIWSVGIDPDDSDTVFVGTRPNAFRSRDGGKNWEELDLGVRMPCPIGIPRTTNIIVDPRDTRTVWAGIEVDGVYRSLDGGDNWTRLPDLGPDPFHGDIHGMAIKPGANAAIYCTTPFGISTSNDEGESWELHEFPRFHAEDTRSYCRGMVIKPDNPDVMFVGNGDTIPGVTGAIRRTRDAGGSWDAPDLSTTPNSVVYWFAANRHLPDVMVAASIYGYLYVSSDGGDSWDKLQKEFGEIRSLALTPNS</sequence>
<dbReference type="EMBL" id="CASHTH010002729">
    <property type="protein sequence ID" value="CAI8034392.1"/>
    <property type="molecule type" value="Genomic_DNA"/>
</dbReference>
<dbReference type="SUPFAM" id="SSF110296">
    <property type="entry name" value="Oligoxyloglucan reducing end-specific cellobiohydrolase"/>
    <property type="match status" value="1"/>
</dbReference>
<keyword evidence="4" id="KW-1185">Reference proteome</keyword>
<evidence type="ECO:0000313" key="4">
    <source>
        <dbReference type="Proteomes" id="UP001174909"/>
    </source>
</evidence>
<dbReference type="Proteomes" id="UP001174909">
    <property type="component" value="Unassembled WGS sequence"/>
</dbReference>
<accession>A0AA35X1J0</accession>
<feature type="domain" description="Sortilin N-terminal" evidence="2">
    <location>
        <begin position="17"/>
        <end position="122"/>
    </location>
</feature>
<name>A0AA35X1J0_GEOBA</name>
<dbReference type="InterPro" id="IPR031778">
    <property type="entry name" value="Sortilin_N"/>
</dbReference>
<dbReference type="InterPro" id="IPR015943">
    <property type="entry name" value="WD40/YVTN_repeat-like_dom_sf"/>
</dbReference>
<gene>
    <name evidence="3" type="ORF">GBAR_LOCUS19372</name>
</gene>
<dbReference type="Gene3D" id="2.130.10.10">
    <property type="entry name" value="YVTN repeat-like/Quinoprotein amine dehydrogenase"/>
    <property type="match status" value="2"/>
</dbReference>
<dbReference type="PANTHER" id="PTHR43739:SF5">
    <property type="entry name" value="EXO-ALPHA-SIALIDASE"/>
    <property type="match status" value="1"/>
</dbReference>
<dbReference type="Pfam" id="PF15902">
    <property type="entry name" value="Sortilin-Vps10"/>
    <property type="match status" value="1"/>
</dbReference>
<dbReference type="AlphaFoldDB" id="A0AA35X1J0"/>
<reference evidence="3" key="1">
    <citation type="submission" date="2023-03" db="EMBL/GenBank/DDBJ databases">
        <authorList>
            <person name="Steffen K."/>
            <person name="Cardenas P."/>
        </authorList>
    </citation>
    <scope>NUCLEOTIDE SEQUENCE</scope>
</reference>
<protein>
    <submittedName>
        <fullName evidence="3">Probable oligoxyloglucan-reducing end-specific xyloglucanase</fullName>
    </submittedName>
</protein>
<dbReference type="CDD" id="cd15482">
    <property type="entry name" value="Sialidase_non-viral"/>
    <property type="match status" value="1"/>
</dbReference>
<proteinExistence type="predicted"/>